<evidence type="ECO:0000313" key="2">
    <source>
        <dbReference type="Ensembl" id="ENSCJAP00000085412.1"/>
    </source>
</evidence>
<accession>A0A8I3W859</accession>
<dbReference type="PANTHER" id="PTHR46254">
    <property type="entry name" value="PROTEIN GVQW1-RELATED"/>
    <property type="match status" value="1"/>
</dbReference>
<sequence length="146" mass="15701">DSLTLLPGRIAWRDLSSLQPPLPRFKRFSCLSFPRSWDYRHAPPCLANFIVETEFHHVGQAGLKLLISGKEPCLCSATPHLLGLAGVSLAHTCSLPFSPGSPWQPTSEEGLLGAFQGVGPGRNPSQAREHGQEGVSKADATPLLLP</sequence>
<reference evidence="2" key="3">
    <citation type="submission" date="2025-09" db="UniProtKB">
        <authorList>
            <consortium name="Ensembl"/>
        </authorList>
    </citation>
    <scope>IDENTIFICATION</scope>
</reference>
<dbReference type="PANTHER" id="PTHR46254:SF3">
    <property type="entry name" value="SECRETED PROTEIN"/>
    <property type="match status" value="1"/>
</dbReference>
<proteinExistence type="predicted"/>
<dbReference type="PRINTS" id="PR02045">
    <property type="entry name" value="F138DOMAIN"/>
</dbReference>
<dbReference type="Ensembl" id="ENSCJAT00000138185.1">
    <property type="protein sequence ID" value="ENSCJAP00000085412.1"/>
    <property type="gene ID" value="ENSCJAG00000078233.1"/>
</dbReference>
<evidence type="ECO:0000256" key="1">
    <source>
        <dbReference type="SAM" id="MobiDB-lite"/>
    </source>
</evidence>
<dbReference type="GeneTree" id="ENSGT00940000161627"/>
<keyword evidence="3" id="KW-1185">Reference proteome</keyword>
<evidence type="ECO:0000313" key="3">
    <source>
        <dbReference type="Proteomes" id="UP000008225"/>
    </source>
</evidence>
<organism evidence="2 3">
    <name type="scientific">Callithrix jacchus</name>
    <name type="common">White-tufted-ear marmoset</name>
    <name type="synonym">Simia Jacchus</name>
    <dbReference type="NCBI Taxonomy" id="9483"/>
    <lineage>
        <taxon>Eukaryota</taxon>
        <taxon>Metazoa</taxon>
        <taxon>Chordata</taxon>
        <taxon>Craniata</taxon>
        <taxon>Vertebrata</taxon>
        <taxon>Euteleostomi</taxon>
        <taxon>Mammalia</taxon>
        <taxon>Eutheria</taxon>
        <taxon>Euarchontoglires</taxon>
        <taxon>Primates</taxon>
        <taxon>Haplorrhini</taxon>
        <taxon>Platyrrhini</taxon>
        <taxon>Cebidae</taxon>
        <taxon>Callitrichinae</taxon>
        <taxon>Callithrix</taxon>
        <taxon>Callithrix</taxon>
    </lineage>
</organism>
<dbReference type="AlphaFoldDB" id="A0A8I3W859"/>
<protein>
    <submittedName>
        <fullName evidence="2">Uncharacterized protein</fullName>
    </submittedName>
</protein>
<dbReference type="Proteomes" id="UP000008225">
    <property type="component" value="Chromosome 2"/>
</dbReference>
<name>A0A8I3W859_CALJA</name>
<reference evidence="2" key="2">
    <citation type="submission" date="2025-08" db="UniProtKB">
        <authorList>
            <consortium name="Ensembl"/>
        </authorList>
    </citation>
    <scope>IDENTIFICATION</scope>
</reference>
<feature type="region of interest" description="Disordered" evidence="1">
    <location>
        <begin position="102"/>
        <end position="146"/>
    </location>
</feature>
<reference evidence="2 3" key="1">
    <citation type="submission" date="2009-03" db="EMBL/GenBank/DDBJ databases">
        <authorList>
            <person name="Warren W."/>
            <person name="Ye L."/>
            <person name="Minx P."/>
            <person name="Worley K."/>
            <person name="Gibbs R."/>
            <person name="Wilson R.K."/>
        </authorList>
    </citation>
    <scope>NUCLEOTIDE SEQUENCE [LARGE SCALE GENOMIC DNA]</scope>
</reference>